<proteinExistence type="predicted"/>
<dbReference type="EMBL" id="JACSEA010000012">
    <property type="protein sequence ID" value="KAF7387753.1"/>
    <property type="molecule type" value="Genomic_DNA"/>
</dbReference>
<gene>
    <name evidence="2" type="ORF">HZH66_010520</name>
</gene>
<reference evidence="2" key="1">
    <citation type="journal article" date="2020" name="G3 (Bethesda)">
        <title>High-Quality Assemblies for Three Invasive Social Wasps from the &lt;i&gt;Vespula&lt;/i&gt; Genus.</title>
        <authorList>
            <person name="Harrop T.W.R."/>
            <person name="Guhlin J."/>
            <person name="McLaughlin G.M."/>
            <person name="Permina E."/>
            <person name="Stockwell P."/>
            <person name="Gilligan J."/>
            <person name="Le Lec M.F."/>
            <person name="Gruber M.A.M."/>
            <person name="Quinn O."/>
            <person name="Lovegrove M."/>
            <person name="Duncan E.J."/>
            <person name="Remnant E.J."/>
            <person name="Van Eeckhoven J."/>
            <person name="Graham B."/>
            <person name="Knapp R.A."/>
            <person name="Langford K.W."/>
            <person name="Kronenberg Z."/>
            <person name="Press M.O."/>
            <person name="Eacker S.M."/>
            <person name="Wilson-Rankin E.E."/>
            <person name="Purcell J."/>
            <person name="Lester P.J."/>
            <person name="Dearden P.K."/>
        </authorList>
    </citation>
    <scope>NUCLEOTIDE SEQUENCE</scope>
    <source>
        <strain evidence="2">Marl-1</strain>
    </source>
</reference>
<dbReference type="AlphaFoldDB" id="A0A834MYL3"/>
<evidence type="ECO:0000313" key="2">
    <source>
        <dbReference type="EMBL" id="KAF7387753.1"/>
    </source>
</evidence>
<feature type="transmembrane region" description="Helical" evidence="1">
    <location>
        <begin position="27"/>
        <end position="48"/>
    </location>
</feature>
<keyword evidence="1" id="KW-0812">Transmembrane</keyword>
<keyword evidence="1" id="KW-0472">Membrane</keyword>
<protein>
    <submittedName>
        <fullName evidence="2">Uncharacterized protein</fullName>
    </submittedName>
</protein>
<comment type="caution">
    <text evidence="2">The sequence shown here is derived from an EMBL/GenBank/DDBJ whole genome shotgun (WGS) entry which is preliminary data.</text>
</comment>
<sequence length="117" mass="13570">MGTLDKMDMVISTVHSQRKSMKWYKKYFFHLIEIYILLFFSLNSEMALKGDIRIIKNNSYATSSRLAYAAEPSIPRHYQVYELGKIQNSRKISSFAKTDVSAVTNRRADFGRIHGEP</sequence>
<evidence type="ECO:0000256" key="1">
    <source>
        <dbReference type="SAM" id="Phobius"/>
    </source>
</evidence>
<accession>A0A834MYL3</accession>
<keyword evidence="3" id="KW-1185">Reference proteome</keyword>
<evidence type="ECO:0000313" key="3">
    <source>
        <dbReference type="Proteomes" id="UP000614350"/>
    </source>
</evidence>
<name>A0A834MYL3_VESVU</name>
<organism evidence="2 3">
    <name type="scientific">Vespula vulgaris</name>
    <name type="common">Yellow jacket</name>
    <name type="synonym">Wasp</name>
    <dbReference type="NCBI Taxonomy" id="7454"/>
    <lineage>
        <taxon>Eukaryota</taxon>
        <taxon>Metazoa</taxon>
        <taxon>Ecdysozoa</taxon>
        <taxon>Arthropoda</taxon>
        <taxon>Hexapoda</taxon>
        <taxon>Insecta</taxon>
        <taxon>Pterygota</taxon>
        <taxon>Neoptera</taxon>
        <taxon>Endopterygota</taxon>
        <taxon>Hymenoptera</taxon>
        <taxon>Apocrita</taxon>
        <taxon>Aculeata</taxon>
        <taxon>Vespoidea</taxon>
        <taxon>Vespidae</taxon>
        <taxon>Vespinae</taxon>
        <taxon>Vespula</taxon>
    </lineage>
</organism>
<keyword evidence="1" id="KW-1133">Transmembrane helix</keyword>
<dbReference type="Proteomes" id="UP000614350">
    <property type="component" value="Unassembled WGS sequence"/>
</dbReference>